<sequence length="85" mass="10253">MSEENIELKRLQWECRRGMLELDVLFKPFLDEAYAQLEAVDQERFRNLLKCEDPDLFSWFMGYSVPEDADHARMVRMILDRVQPK</sequence>
<dbReference type="GO" id="GO:0005737">
    <property type="term" value="C:cytoplasm"/>
    <property type="evidence" value="ECO:0007669"/>
    <property type="project" value="UniProtKB-SubCell"/>
</dbReference>
<dbReference type="EMBL" id="LT629751">
    <property type="protein sequence ID" value="SDS68293.1"/>
    <property type="molecule type" value="Genomic_DNA"/>
</dbReference>
<comment type="similarity">
    <text evidence="2">Belongs to the SdhE FAD assembly factor family.</text>
</comment>
<name>A0A1H1U7G2_9PSED</name>
<evidence type="ECO:0000313" key="6">
    <source>
        <dbReference type="EMBL" id="SDS68293.1"/>
    </source>
</evidence>
<dbReference type="InterPro" id="IPR005631">
    <property type="entry name" value="SDH"/>
</dbReference>
<dbReference type="AlphaFoldDB" id="A0A1H1U7G2"/>
<dbReference type="PANTHER" id="PTHR39585">
    <property type="entry name" value="FAD ASSEMBLY FACTOR SDHE"/>
    <property type="match status" value="1"/>
</dbReference>
<dbReference type="OrthoDB" id="9180899at2"/>
<dbReference type="Gene3D" id="1.10.150.250">
    <property type="entry name" value="Flavinator of succinate dehydrogenase"/>
    <property type="match status" value="1"/>
</dbReference>
<dbReference type="Proteomes" id="UP000243359">
    <property type="component" value="Chromosome I"/>
</dbReference>
<keyword evidence="7" id="KW-1185">Reference proteome</keyword>
<protein>
    <recommendedName>
        <fullName evidence="3">FAD assembly factor SdhE</fullName>
    </recommendedName>
</protein>
<proteinExistence type="inferred from homology"/>
<evidence type="ECO:0000256" key="5">
    <source>
        <dbReference type="ARBA" id="ARBA00023186"/>
    </source>
</evidence>
<comment type="subcellular location">
    <subcellularLocation>
        <location evidence="1">Cytoplasm</location>
    </subcellularLocation>
</comment>
<dbReference type="PANTHER" id="PTHR39585:SF1">
    <property type="entry name" value="FAD ASSEMBLY FACTOR SDHE"/>
    <property type="match status" value="1"/>
</dbReference>
<gene>
    <name evidence="6" type="ORF">SAMN05216221_2368</name>
</gene>
<dbReference type="RefSeq" id="WP_090349127.1">
    <property type="nucleotide sequence ID" value="NZ_LT629751.1"/>
</dbReference>
<dbReference type="InterPro" id="IPR036714">
    <property type="entry name" value="SDH_sf"/>
</dbReference>
<dbReference type="GO" id="GO:0006105">
    <property type="term" value="P:succinate metabolic process"/>
    <property type="evidence" value="ECO:0007669"/>
    <property type="project" value="TreeGrafter"/>
</dbReference>
<organism evidence="6 7">
    <name type="scientific">Pseudomonas oryzae</name>
    <dbReference type="NCBI Taxonomy" id="1392877"/>
    <lineage>
        <taxon>Bacteria</taxon>
        <taxon>Pseudomonadati</taxon>
        <taxon>Pseudomonadota</taxon>
        <taxon>Gammaproteobacteria</taxon>
        <taxon>Pseudomonadales</taxon>
        <taxon>Pseudomonadaceae</taxon>
        <taxon>Pseudomonas</taxon>
    </lineage>
</organism>
<dbReference type="STRING" id="1392877.SAMN05216221_2368"/>
<keyword evidence="5" id="KW-0143">Chaperone</keyword>
<evidence type="ECO:0000256" key="1">
    <source>
        <dbReference type="ARBA" id="ARBA00004496"/>
    </source>
</evidence>
<evidence type="ECO:0000256" key="2">
    <source>
        <dbReference type="ARBA" id="ARBA00008571"/>
    </source>
</evidence>
<evidence type="ECO:0000256" key="4">
    <source>
        <dbReference type="ARBA" id="ARBA00022490"/>
    </source>
</evidence>
<evidence type="ECO:0000256" key="3">
    <source>
        <dbReference type="ARBA" id="ARBA00019418"/>
    </source>
</evidence>
<evidence type="ECO:0000313" key="7">
    <source>
        <dbReference type="Proteomes" id="UP000243359"/>
    </source>
</evidence>
<dbReference type="InterPro" id="IPR050531">
    <property type="entry name" value="SdhE_FAD_assembly_factor"/>
</dbReference>
<accession>A0A1H1U7G2</accession>
<dbReference type="SUPFAM" id="SSF109910">
    <property type="entry name" value="YgfY-like"/>
    <property type="match status" value="1"/>
</dbReference>
<dbReference type="Pfam" id="PF03937">
    <property type="entry name" value="Sdh5"/>
    <property type="match status" value="1"/>
</dbReference>
<keyword evidence="4" id="KW-0963">Cytoplasm</keyword>
<reference evidence="7" key="1">
    <citation type="submission" date="2016-10" db="EMBL/GenBank/DDBJ databases">
        <authorList>
            <person name="Varghese N."/>
            <person name="Submissions S."/>
        </authorList>
    </citation>
    <scope>NUCLEOTIDE SEQUENCE [LARGE SCALE GENOMIC DNA]</scope>
    <source>
        <strain evidence="7">KCTC 32247</strain>
    </source>
</reference>